<dbReference type="AlphaFoldDB" id="A0A2G8RFZ9"/>
<evidence type="ECO:0000313" key="2">
    <source>
        <dbReference type="Proteomes" id="UP000231259"/>
    </source>
</evidence>
<dbReference type="Proteomes" id="UP000231259">
    <property type="component" value="Unassembled WGS sequence"/>
</dbReference>
<gene>
    <name evidence="1" type="ORF">P775_09750</name>
</gene>
<proteinExistence type="predicted"/>
<name>A0A2G8RFZ9_9RHOB</name>
<organism evidence="1 2">
    <name type="scientific">Puniceibacterium antarcticum</name>
    <dbReference type="NCBI Taxonomy" id="1206336"/>
    <lineage>
        <taxon>Bacteria</taxon>
        <taxon>Pseudomonadati</taxon>
        <taxon>Pseudomonadota</taxon>
        <taxon>Alphaproteobacteria</taxon>
        <taxon>Rhodobacterales</taxon>
        <taxon>Paracoccaceae</taxon>
        <taxon>Puniceibacterium</taxon>
    </lineage>
</organism>
<sequence length="129" mass="14224">MSLIDPSSLRLCFQMLFQSGSVYRDGRAKSFEANRVESRDYARARFAVMMVAAFPGNTPGEIAEAAAKSCGVSKRQAENWLKCDSSPAFEHVLVVGTILGIWKTMEIMTLDGRSREDVAAMIGQRKGRS</sequence>
<reference evidence="1 2" key="1">
    <citation type="submission" date="2013-09" db="EMBL/GenBank/DDBJ databases">
        <title>Genome sequencing of Phaeobacter antarcticus sp. nov. SM1211.</title>
        <authorList>
            <person name="Zhang X.-Y."/>
            <person name="Liu C."/>
            <person name="Chen X.-L."/>
            <person name="Xie B.-B."/>
            <person name="Qin Q.-L."/>
            <person name="Rong J.-C."/>
            <person name="Zhang Y.-Z."/>
        </authorList>
    </citation>
    <scope>NUCLEOTIDE SEQUENCE [LARGE SCALE GENOMIC DNA]</scope>
    <source>
        <strain evidence="1 2">SM1211</strain>
    </source>
</reference>
<dbReference type="OrthoDB" id="7727719at2"/>
<evidence type="ECO:0000313" key="1">
    <source>
        <dbReference type="EMBL" id="PIL20413.1"/>
    </source>
</evidence>
<comment type="caution">
    <text evidence="1">The sequence shown here is derived from an EMBL/GenBank/DDBJ whole genome shotgun (WGS) entry which is preliminary data.</text>
</comment>
<protein>
    <submittedName>
        <fullName evidence="1">Uncharacterized protein</fullName>
    </submittedName>
</protein>
<dbReference type="EMBL" id="AWWI01000063">
    <property type="protein sequence ID" value="PIL20413.1"/>
    <property type="molecule type" value="Genomic_DNA"/>
</dbReference>
<accession>A0A2G8RFZ9</accession>
<keyword evidence="2" id="KW-1185">Reference proteome</keyword>
<dbReference type="RefSeq" id="WP_099910734.1">
    <property type="nucleotide sequence ID" value="NZ_AWWI01000063.1"/>
</dbReference>